<dbReference type="Pfam" id="PF05036">
    <property type="entry name" value="SPOR"/>
    <property type="match status" value="1"/>
</dbReference>
<dbReference type="PANTHER" id="PTHR38687">
    <property type="entry name" value="CELL DIVISION PROTEIN DEDD-RELATED"/>
    <property type="match status" value="1"/>
</dbReference>
<dbReference type="InterPro" id="IPR052521">
    <property type="entry name" value="Cell_div_SPOR-domain"/>
</dbReference>
<dbReference type="EMBL" id="FPJW01000005">
    <property type="protein sequence ID" value="SFX44218.1"/>
    <property type="molecule type" value="Genomic_DNA"/>
</dbReference>
<dbReference type="GO" id="GO:0030428">
    <property type="term" value="C:cell septum"/>
    <property type="evidence" value="ECO:0007669"/>
    <property type="project" value="TreeGrafter"/>
</dbReference>
<reference evidence="3 4" key="1">
    <citation type="submission" date="2016-11" db="EMBL/GenBank/DDBJ databases">
        <authorList>
            <person name="Jaros S."/>
            <person name="Januszkiewicz K."/>
            <person name="Wedrychowicz H."/>
        </authorList>
    </citation>
    <scope>NUCLEOTIDE SEQUENCE [LARGE SCALE GENOMIC DNA]</scope>
    <source>
        <strain evidence="3 4">DSM 21637</strain>
    </source>
</reference>
<sequence>MRYGVKERLVGAIALIALAVIFLPFLLEEERPPAPVSDKIITPAPPPPVEVAVQEATPPVLPPPWRPAEQQQIQTDQRDHAVRLNPEGGVEAWAIQVASFGEPANARRLVERLQQQGYHPYWRRINNMAVVFVGPYVSQQQGREHQDRLLQEQGLKTLLTRYVPEHEARAQGSLPAGNE</sequence>
<evidence type="ECO:0000259" key="2">
    <source>
        <dbReference type="PROSITE" id="PS51724"/>
    </source>
</evidence>
<feature type="transmembrane region" description="Helical" evidence="1">
    <location>
        <begin position="9"/>
        <end position="27"/>
    </location>
</feature>
<dbReference type="InterPro" id="IPR007730">
    <property type="entry name" value="SPOR-like_dom"/>
</dbReference>
<dbReference type="OrthoDB" id="7069135at2"/>
<dbReference type="RefSeq" id="WP_072325925.1">
    <property type="nucleotide sequence ID" value="NZ_FPJW01000005.1"/>
</dbReference>
<organism evidence="3 4">
    <name type="scientific">Marinospirillum alkaliphilum DSM 21637</name>
    <dbReference type="NCBI Taxonomy" id="1122209"/>
    <lineage>
        <taxon>Bacteria</taxon>
        <taxon>Pseudomonadati</taxon>
        <taxon>Pseudomonadota</taxon>
        <taxon>Gammaproteobacteria</taxon>
        <taxon>Oceanospirillales</taxon>
        <taxon>Oceanospirillaceae</taxon>
        <taxon>Marinospirillum</taxon>
    </lineage>
</organism>
<dbReference type="PROSITE" id="PS51724">
    <property type="entry name" value="SPOR"/>
    <property type="match status" value="1"/>
</dbReference>
<evidence type="ECO:0000256" key="1">
    <source>
        <dbReference type="SAM" id="Phobius"/>
    </source>
</evidence>
<name>A0A1K1X3K1_9GAMM</name>
<dbReference type="Proteomes" id="UP000182350">
    <property type="component" value="Unassembled WGS sequence"/>
</dbReference>
<gene>
    <name evidence="3" type="ORF">SAMN02745752_01695</name>
</gene>
<dbReference type="InterPro" id="IPR036680">
    <property type="entry name" value="SPOR-like_sf"/>
</dbReference>
<feature type="domain" description="SPOR" evidence="2">
    <location>
        <begin position="87"/>
        <end position="162"/>
    </location>
</feature>
<keyword evidence="1" id="KW-0812">Transmembrane</keyword>
<dbReference type="SUPFAM" id="SSF110997">
    <property type="entry name" value="Sporulation related repeat"/>
    <property type="match status" value="1"/>
</dbReference>
<evidence type="ECO:0000313" key="3">
    <source>
        <dbReference type="EMBL" id="SFX44218.1"/>
    </source>
</evidence>
<evidence type="ECO:0000313" key="4">
    <source>
        <dbReference type="Proteomes" id="UP000182350"/>
    </source>
</evidence>
<keyword evidence="1" id="KW-1133">Transmembrane helix</keyword>
<dbReference type="Gene3D" id="3.30.70.1070">
    <property type="entry name" value="Sporulation related repeat"/>
    <property type="match status" value="1"/>
</dbReference>
<keyword evidence="4" id="KW-1185">Reference proteome</keyword>
<dbReference type="GO" id="GO:0032506">
    <property type="term" value="P:cytokinetic process"/>
    <property type="evidence" value="ECO:0007669"/>
    <property type="project" value="TreeGrafter"/>
</dbReference>
<keyword evidence="1" id="KW-0472">Membrane</keyword>
<proteinExistence type="predicted"/>
<dbReference type="AlphaFoldDB" id="A0A1K1X3K1"/>
<dbReference type="GO" id="GO:0042834">
    <property type="term" value="F:peptidoglycan binding"/>
    <property type="evidence" value="ECO:0007669"/>
    <property type="project" value="InterPro"/>
</dbReference>
<dbReference type="PANTHER" id="PTHR38687:SF1">
    <property type="entry name" value="CELL DIVISION PROTEIN DEDD"/>
    <property type="match status" value="1"/>
</dbReference>
<protein>
    <submittedName>
        <fullName evidence="3">DedD protein</fullName>
    </submittedName>
</protein>
<dbReference type="GO" id="GO:0032153">
    <property type="term" value="C:cell division site"/>
    <property type="evidence" value="ECO:0007669"/>
    <property type="project" value="TreeGrafter"/>
</dbReference>
<accession>A0A1K1X3K1</accession>
<dbReference type="STRING" id="1122209.SAMN02745752_01695"/>